<keyword evidence="3" id="KW-1185">Reference proteome</keyword>
<feature type="transmembrane region" description="Helical" evidence="1">
    <location>
        <begin position="20"/>
        <end position="41"/>
    </location>
</feature>
<organism evidence="2 3">
    <name type="scientific">Halopseudomonas aestusnigri</name>
    <dbReference type="NCBI Taxonomy" id="857252"/>
    <lineage>
        <taxon>Bacteria</taxon>
        <taxon>Pseudomonadati</taxon>
        <taxon>Pseudomonadota</taxon>
        <taxon>Gammaproteobacteria</taxon>
        <taxon>Pseudomonadales</taxon>
        <taxon>Pseudomonadaceae</taxon>
        <taxon>Halopseudomonas</taxon>
    </lineage>
</organism>
<evidence type="ECO:0000256" key="1">
    <source>
        <dbReference type="SAM" id="Phobius"/>
    </source>
</evidence>
<evidence type="ECO:0008006" key="4">
    <source>
        <dbReference type="Google" id="ProtNLM"/>
    </source>
</evidence>
<feature type="transmembrane region" description="Helical" evidence="1">
    <location>
        <begin position="75"/>
        <end position="95"/>
    </location>
</feature>
<reference evidence="2 3" key="1">
    <citation type="submission" date="2016-10" db="EMBL/GenBank/DDBJ databases">
        <authorList>
            <person name="Varghese N."/>
            <person name="Submissions S."/>
        </authorList>
    </citation>
    <scope>NUCLEOTIDE SEQUENCE [LARGE SCALE GENOMIC DNA]</scope>
    <source>
        <strain evidence="2 3">CECT 8317</strain>
    </source>
</reference>
<gene>
    <name evidence="2" type="ORF">SAMN05216586_10683</name>
</gene>
<dbReference type="Proteomes" id="UP000243518">
    <property type="component" value="Unassembled WGS sequence"/>
</dbReference>
<accession>A0AAQ1G7Q7</accession>
<evidence type="ECO:0000313" key="3">
    <source>
        <dbReference type="Proteomes" id="UP000243518"/>
    </source>
</evidence>
<evidence type="ECO:0000313" key="2">
    <source>
        <dbReference type="EMBL" id="SEG39789.1"/>
    </source>
</evidence>
<name>A0AAQ1G7Q7_9GAMM</name>
<feature type="transmembrane region" description="Helical" evidence="1">
    <location>
        <begin position="48"/>
        <end position="69"/>
    </location>
</feature>
<keyword evidence="1" id="KW-0812">Transmembrane</keyword>
<dbReference type="AlphaFoldDB" id="A0AAQ1G7Q7"/>
<keyword evidence="1" id="KW-1133">Transmembrane helix</keyword>
<proteinExistence type="predicted"/>
<dbReference type="EMBL" id="FNVE01000006">
    <property type="protein sequence ID" value="SEG39789.1"/>
    <property type="molecule type" value="Genomic_DNA"/>
</dbReference>
<protein>
    <recommendedName>
        <fullName evidence="4">Iron transporter</fullName>
    </recommendedName>
</protein>
<comment type="caution">
    <text evidence="2">The sequence shown here is derived from an EMBL/GenBank/DDBJ whole genome shotgun (WGS) entry which is preliminary data.</text>
</comment>
<sequence>MSNPVSKTSVVWPSTLGRIVLAVAGGYLFTYGFTAALARLLPLERVDALIGATLLSFAVYSGFVLWVFARPLRNALWALPVTLLLLLIGFGPQWLGGVQG</sequence>
<keyword evidence="1" id="KW-0472">Membrane</keyword>
<dbReference type="RefSeq" id="WP_172409664.1">
    <property type="nucleotide sequence ID" value="NZ_FNVE01000006.1"/>
</dbReference>